<name>A0A1I0PFT6_9FIRM</name>
<dbReference type="Proteomes" id="UP000199701">
    <property type="component" value="Unassembled WGS sequence"/>
</dbReference>
<dbReference type="PROSITE" id="PS50005">
    <property type="entry name" value="TPR"/>
    <property type="match status" value="2"/>
</dbReference>
<dbReference type="OrthoDB" id="2048996at2"/>
<gene>
    <name evidence="2" type="ORF">SAMN05421659_10554</name>
</gene>
<accession>A0A1I0PFT6</accession>
<keyword evidence="3" id="KW-1185">Reference proteome</keyword>
<keyword evidence="1" id="KW-0802">TPR repeat</keyword>
<dbReference type="PANTHER" id="PTHR12558">
    <property type="entry name" value="CELL DIVISION CYCLE 16,23,27"/>
    <property type="match status" value="1"/>
</dbReference>
<dbReference type="RefSeq" id="WP_092452383.1">
    <property type="nucleotide sequence ID" value="NZ_FOJI01000005.1"/>
</dbReference>
<sequence length="435" mass="51061">MEKEFSQAEEYNQQGRSFYGLDKYKEAMDMYQKAEREDPMLIDTYLNMVELYIITSKLNDAKAVLEKVFMIDKNNGEALFHLGNIAYMENDLEAARSYYTKSMNSGYSDPIVLYHLGSLYLDMGDLGNALFYYGKTIKADPYNSGARLRKIEILITQEKYEEALRSSDELIEVRPDTFEGYHYKFVTLLGLDRAEEGDKVLEYAMELFPKDLGFVYDKIKYYEHIDDYASALNLIDERFSKDKEGWNPIRKEKAKILFSNENFDEAKILLKEILSEEYDDEMCYCLMHLHIGYEEYNEVLECCAKIIEHNSENENQSEYYYSAVYYQAACYKKMGNSVVAQQKYAEAQKLFRFACSAHHDNLILYLYRALCYRELKNYDKAFEMIEYIINISDGNLSEAFYVRSLLNTDINEEIKAKTDMDKALSMNKTLKEILM</sequence>
<dbReference type="AlphaFoldDB" id="A0A1I0PFT6"/>
<dbReference type="Pfam" id="PF13181">
    <property type="entry name" value="TPR_8"/>
    <property type="match status" value="1"/>
</dbReference>
<dbReference type="Gene3D" id="1.25.40.10">
    <property type="entry name" value="Tetratricopeptide repeat domain"/>
    <property type="match status" value="2"/>
</dbReference>
<dbReference type="PANTHER" id="PTHR12558:SF13">
    <property type="entry name" value="CELL DIVISION CYCLE PROTEIN 27 HOMOLOG"/>
    <property type="match status" value="1"/>
</dbReference>
<evidence type="ECO:0000313" key="3">
    <source>
        <dbReference type="Proteomes" id="UP000199701"/>
    </source>
</evidence>
<proteinExistence type="predicted"/>
<feature type="repeat" description="TPR" evidence="1">
    <location>
        <begin position="8"/>
        <end position="41"/>
    </location>
</feature>
<evidence type="ECO:0000313" key="2">
    <source>
        <dbReference type="EMBL" id="SEW13208.1"/>
    </source>
</evidence>
<dbReference type="InterPro" id="IPR011990">
    <property type="entry name" value="TPR-like_helical_dom_sf"/>
</dbReference>
<feature type="repeat" description="TPR" evidence="1">
    <location>
        <begin position="110"/>
        <end position="143"/>
    </location>
</feature>
<dbReference type="Pfam" id="PF13432">
    <property type="entry name" value="TPR_16"/>
    <property type="match status" value="1"/>
</dbReference>
<dbReference type="STRING" id="99656.SAMN05421659_10554"/>
<reference evidence="2 3" key="1">
    <citation type="submission" date="2016-10" db="EMBL/GenBank/DDBJ databases">
        <authorList>
            <person name="de Groot N.N."/>
        </authorList>
    </citation>
    <scope>NUCLEOTIDE SEQUENCE [LARGE SCALE GENOMIC DNA]</scope>
    <source>
        <strain evidence="2 3">DSM 9179</strain>
    </source>
</reference>
<protein>
    <submittedName>
        <fullName evidence="2">Tetratricopeptide repeat-containing protein</fullName>
    </submittedName>
</protein>
<dbReference type="SUPFAM" id="SSF48452">
    <property type="entry name" value="TPR-like"/>
    <property type="match status" value="2"/>
</dbReference>
<organism evidence="2 3">
    <name type="scientific">[Clostridium] fimetarium</name>
    <dbReference type="NCBI Taxonomy" id="99656"/>
    <lineage>
        <taxon>Bacteria</taxon>
        <taxon>Bacillati</taxon>
        <taxon>Bacillota</taxon>
        <taxon>Clostridia</taxon>
        <taxon>Lachnospirales</taxon>
        <taxon>Lachnospiraceae</taxon>
    </lineage>
</organism>
<dbReference type="InterPro" id="IPR019734">
    <property type="entry name" value="TPR_rpt"/>
</dbReference>
<evidence type="ECO:0000256" key="1">
    <source>
        <dbReference type="PROSITE-ProRule" id="PRU00339"/>
    </source>
</evidence>
<dbReference type="SMART" id="SM00028">
    <property type="entry name" value="TPR"/>
    <property type="match status" value="8"/>
</dbReference>
<dbReference type="EMBL" id="FOJI01000005">
    <property type="protein sequence ID" value="SEW13208.1"/>
    <property type="molecule type" value="Genomic_DNA"/>
</dbReference>